<protein>
    <submittedName>
        <fullName evidence="3">Uncharacterized protein</fullName>
    </submittedName>
</protein>
<keyword evidence="1" id="KW-0812">Transmembrane</keyword>
<dbReference type="STRING" id="650164.K5X170"/>
<feature type="transmembrane region" description="Helical" evidence="1">
    <location>
        <begin position="84"/>
        <end position="108"/>
    </location>
</feature>
<dbReference type="KEGG" id="pco:PHACADRAFT_53071"/>
<name>K5X170_PHACS</name>
<keyword evidence="4" id="KW-1185">Reference proteome</keyword>
<feature type="signal peptide" evidence="2">
    <location>
        <begin position="1"/>
        <end position="16"/>
    </location>
</feature>
<evidence type="ECO:0000256" key="1">
    <source>
        <dbReference type="SAM" id="Phobius"/>
    </source>
</evidence>
<dbReference type="InParanoid" id="K5X170"/>
<evidence type="ECO:0000313" key="3">
    <source>
        <dbReference type="EMBL" id="EKM56507.1"/>
    </source>
</evidence>
<accession>K5X170</accession>
<proteinExistence type="predicted"/>
<sequence>LLTVLLHLHTAYILYCLTVHWPPNLFTSLRLPLTTPTERIRSILLERAGLKSDEGLPRPLDELLARLGSAEIRTAYVRCTMEHYALFIVPGVLLQYIREALVLGLLTVENSGRTRLRTTGILVLVIAAFAEAWTVATVQISMPQDNKPVTMWHDVLYVARHILFLVLSILLYALPATLVPPPLSPLLMEMRANVDSLARRVTLLKYLGPAILRDENLREASANWWTKQKTVGKWVREDEGVWR</sequence>
<dbReference type="PANTHER" id="PTHR39470:SF1">
    <property type="entry name" value="CHORISMATE SYNTHASE PROTEIN"/>
    <property type="match status" value="1"/>
</dbReference>
<feature type="transmembrane region" description="Helical" evidence="1">
    <location>
        <begin position="162"/>
        <end position="183"/>
    </location>
</feature>
<organism evidence="3 4">
    <name type="scientific">Phanerochaete carnosa (strain HHB-10118-sp)</name>
    <name type="common">White-rot fungus</name>
    <name type="synonym">Peniophora carnosa</name>
    <dbReference type="NCBI Taxonomy" id="650164"/>
    <lineage>
        <taxon>Eukaryota</taxon>
        <taxon>Fungi</taxon>
        <taxon>Dikarya</taxon>
        <taxon>Basidiomycota</taxon>
        <taxon>Agaricomycotina</taxon>
        <taxon>Agaricomycetes</taxon>
        <taxon>Polyporales</taxon>
        <taxon>Phanerochaetaceae</taxon>
        <taxon>Phanerochaete</taxon>
    </lineage>
</organism>
<dbReference type="RefSeq" id="XP_007394080.1">
    <property type="nucleotide sequence ID" value="XM_007394018.1"/>
</dbReference>
<keyword evidence="2" id="KW-0732">Signal</keyword>
<dbReference type="Proteomes" id="UP000008370">
    <property type="component" value="Unassembled WGS sequence"/>
</dbReference>
<dbReference type="HOGENOM" id="CLU_065849_0_0_1"/>
<feature type="non-terminal residue" evidence="3">
    <location>
        <position position="243"/>
    </location>
</feature>
<reference evidence="3 4" key="1">
    <citation type="journal article" date="2012" name="BMC Genomics">
        <title>Comparative genomics of the white-rot fungi, Phanerochaete carnosa and P. chrysosporium, to elucidate the genetic basis of the distinct wood types they colonize.</title>
        <authorList>
            <person name="Suzuki H."/>
            <person name="MacDonald J."/>
            <person name="Syed K."/>
            <person name="Salamov A."/>
            <person name="Hori C."/>
            <person name="Aerts A."/>
            <person name="Henrissat B."/>
            <person name="Wiebenga A."/>
            <person name="vanKuyk P.A."/>
            <person name="Barry K."/>
            <person name="Lindquist E."/>
            <person name="LaButti K."/>
            <person name="Lapidus A."/>
            <person name="Lucas S."/>
            <person name="Coutinho P."/>
            <person name="Gong Y."/>
            <person name="Samejima M."/>
            <person name="Mahadevan R."/>
            <person name="Abou-Zaid M."/>
            <person name="de Vries R.P."/>
            <person name="Igarashi K."/>
            <person name="Yadav J.S."/>
            <person name="Grigoriev I.V."/>
            <person name="Master E.R."/>
        </authorList>
    </citation>
    <scope>NUCLEOTIDE SEQUENCE [LARGE SCALE GENOMIC DNA]</scope>
    <source>
        <strain evidence="3 4">HHB-10118-sp</strain>
    </source>
</reference>
<feature type="transmembrane region" description="Helical" evidence="1">
    <location>
        <begin position="120"/>
        <end position="142"/>
    </location>
</feature>
<gene>
    <name evidence="3" type="ORF">PHACADRAFT_53071</name>
</gene>
<evidence type="ECO:0000256" key="2">
    <source>
        <dbReference type="SAM" id="SignalP"/>
    </source>
</evidence>
<dbReference type="PANTHER" id="PTHR39470">
    <property type="entry name" value="CHROMOSOME 10, WHOLE GENOME SHOTGUN SEQUENCE"/>
    <property type="match status" value="1"/>
</dbReference>
<dbReference type="EMBL" id="JH930471">
    <property type="protein sequence ID" value="EKM56507.1"/>
    <property type="molecule type" value="Genomic_DNA"/>
</dbReference>
<dbReference type="GeneID" id="18919990"/>
<keyword evidence="1" id="KW-1133">Transmembrane helix</keyword>
<feature type="chain" id="PRO_5003885985" evidence="2">
    <location>
        <begin position="17"/>
        <end position="243"/>
    </location>
</feature>
<dbReference type="AlphaFoldDB" id="K5X170"/>
<feature type="non-terminal residue" evidence="3">
    <location>
        <position position="1"/>
    </location>
</feature>
<evidence type="ECO:0000313" key="4">
    <source>
        <dbReference type="Proteomes" id="UP000008370"/>
    </source>
</evidence>
<keyword evidence="1" id="KW-0472">Membrane</keyword>
<dbReference type="OrthoDB" id="4218123at2759"/>